<reference evidence="2" key="1">
    <citation type="submission" date="2021-06" db="EMBL/GenBank/DDBJ databases">
        <authorList>
            <person name="Hodson N. C."/>
            <person name="Mongue J. A."/>
            <person name="Jaron S. K."/>
        </authorList>
    </citation>
    <scope>NUCLEOTIDE SEQUENCE</scope>
</reference>
<dbReference type="Proteomes" id="UP000708208">
    <property type="component" value="Unassembled WGS sequence"/>
</dbReference>
<feature type="non-terminal residue" evidence="2">
    <location>
        <position position="103"/>
    </location>
</feature>
<keyword evidence="1" id="KW-0732">Signal</keyword>
<evidence type="ECO:0000256" key="1">
    <source>
        <dbReference type="SAM" id="SignalP"/>
    </source>
</evidence>
<dbReference type="OrthoDB" id="8196708at2759"/>
<feature type="chain" id="PRO_5035286821" evidence="1">
    <location>
        <begin position="23"/>
        <end position="103"/>
    </location>
</feature>
<comment type="caution">
    <text evidence="2">The sequence shown here is derived from an EMBL/GenBank/DDBJ whole genome shotgun (WGS) entry which is preliminary data.</text>
</comment>
<dbReference type="EMBL" id="CAJVCH010273133">
    <property type="protein sequence ID" value="CAG7734628.1"/>
    <property type="molecule type" value="Genomic_DNA"/>
</dbReference>
<accession>A0A8J2P161</accession>
<proteinExistence type="predicted"/>
<name>A0A8J2P161_9HEXA</name>
<sequence length="103" mass="11785">MTANVLFLLLTLPWRLFVYAAAKIWRPELTLPTGFTRILGTLNNGRIGPVNTMSVLTVDGYMGVTEIQNLFDKRVLQKRDRNGNLLFGKFCETITHFLGYPFF</sequence>
<evidence type="ECO:0000313" key="3">
    <source>
        <dbReference type="Proteomes" id="UP000708208"/>
    </source>
</evidence>
<gene>
    <name evidence="2" type="ORF">AFUS01_LOCUS23006</name>
</gene>
<keyword evidence="3" id="KW-1185">Reference proteome</keyword>
<organism evidence="2 3">
    <name type="scientific">Allacma fusca</name>
    <dbReference type="NCBI Taxonomy" id="39272"/>
    <lineage>
        <taxon>Eukaryota</taxon>
        <taxon>Metazoa</taxon>
        <taxon>Ecdysozoa</taxon>
        <taxon>Arthropoda</taxon>
        <taxon>Hexapoda</taxon>
        <taxon>Collembola</taxon>
        <taxon>Symphypleona</taxon>
        <taxon>Sminthuridae</taxon>
        <taxon>Allacma</taxon>
    </lineage>
</organism>
<feature type="signal peptide" evidence="1">
    <location>
        <begin position="1"/>
        <end position="22"/>
    </location>
</feature>
<evidence type="ECO:0000313" key="2">
    <source>
        <dbReference type="EMBL" id="CAG7734628.1"/>
    </source>
</evidence>
<protein>
    <submittedName>
        <fullName evidence="2">Uncharacterized protein</fullName>
    </submittedName>
</protein>
<dbReference type="AlphaFoldDB" id="A0A8J2P161"/>